<dbReference type="Gene3D" id="3.40.630.30">
    <property type="match status" value="1"/>
</dbReference>
<dbReference type="CDD" id="cd04301">
    <property type="entry name" value="NAT_SF"/>
    <property type="match status" value="1"/>
</dbReference>
<evidence type="ECO:0000313" key="3">
    <source>
        <dbReference type="Proteomes" id="UP000050816"/>
    </source>
</evidence>
<dbReference type="PROSITE" id="PS51186">
    <property type="entry name" value="GNAT"/>
    <property type="match status" value="1"/>
</dbReference>
<gene>
    <name evidence="2" type="ORF">FC43_GL000234</name>
</gene>
<dbReference type="InterPro" id="IPR000182">
    <property type="entry name" value="GNAT_dom"/>
</dbReference>
<name>A0A0R1U5H7_9LACO</name>
<accession>A0A0R1U5H7</accession>
<dbReference type="SUPFAM" id="SSF55729">
    <property type="entry name" value="Acyl-CoA N-acyltransferases (Nat)"/>
    <property type="match status" value="1"/>
</dbReference>
<proteinExistence type="predicted"/>
<dbReference type="Pfam" id="PF13673">
    <property type="entry name" value="Acetyltransf_10"/>
    <property type="match status" value="1"/>
</dbReference>
<dbReference type="Proteomes" id="UP000050816">
    <property type="component" value="Unassembled WGS sequence"/>
</dbReference>
<dbReference type="AlphaFoldDB" id="A0A0R1U5H7"/>
<dbReference type="GO" id="GO:0016747">
    <property type="term" value="F:acyltransferase activity, transferring groups other than amino-acyl groups"/>
    <property type="evidence" value="ECO:0007669"/>
    <property type="project" value="InterPro"/>
</dbReference>
<protein>
    <submittedName>
        <fullName evidence="2">GNAT family acetyltransferase</fullName>
    </submittedName>
</protein>
<feature type="domain" description="N-acetyltransferase" evidence="1">
    <location>
        <begin position="8"/>
        <end position="147"/>
    </location>
</feature>
<organism evidence="2 3">
    <name type="scientific">Limosilactobacillus ingluviei DSM 15946</name>
    <dbReference type="NCBI Taxonomy" id="1423760"/>
    <lineage>
        <taxon>Bacteria</taxon>
        <taxon>Bacillati</taxon>
        <taxon>Bacillota</taxon>
        <taxon>Bacilli</taxon>
        <taxon>Lactobacillales</taxon>
        <taxon>Lactobacillaceae</taxon>
        <taxon>Limosilactobacillus</taxon>
    </lineage>
</organism>
<evidence type="ECO:0000259" key="1">
    <source>
        <dbReference type="PROSITE" id="PS51186"/>
    </source>
</evidence>
<keyword evidence="2" id="KW-0808">Transferase</keyword>
<dbReference type="InterPro" id="IPR016181">
    <property type="entry name" value="Acyl_CoA_acyltransferase"/>
</dbReference>
<reference evidence="2 3" key="1">
    <citation type="journal article" date="2015" name="Genome Announc.">
        <title>Expanding the biotechnology potential of lactobacilli through comparative genomics of 213 strains and associated genera.</title>
        <authorList>
            <person name="Sun Z."/>
            <person name="Harris H.M."/>
            <person name="McCann A."/>
            <person name="Guo C."/>
            <person name="Argimon S."/>
            <person name="Zhang W."/>
            <person name="Yang X."/>
            <person name="Jeffery I.B."/>
            <person name="Cooney J.C."/>
            <person name="Kagawa T.F."/>
            <person name="Liu W."/>
            <person name="Song Y."/>
            <person name="Salvetti E."/>
            <person name="Wrobel A."/>
            <person name="Rasinkangas P."/>
            <person name="Parkhill J."/>
            <person name="Rea M.C."/>
            <person name="O'Sullivan O."/>
            <person name="Ritari J."/>
            <person name="Douillard F.P."/>
            <person name="Paul Ross R."/>
            <person name="Yang R."/>
            <person name="Briner A.E."/>
            <person name="Felis G.E."/>
            <person name="de Vos W.M."/>
            <person name="Barrangou R."/>
            <person name="Klaenhammer T.R."/>
            <person name="Caufield P.W."/>
            <person name="Cui Y."/>
            <person name="Zhang H."/>
            <person name="O'Toole P.W."/>
        </authorList>
    </citation>
    <scope>NUCLEOTIDE SEQUENCE [LARGE SCALE GENOMIC DNA]</scope>
    <source>
        <strain evidence="2 3">DSM 15946</strain>
    </source>
</reference>
<evidence type="ECO:0000313" key="2">
    <source>
        <dbReference type="EMBL" id="KRL88302.1"/>
    </source>
</evidence>
<sequence>MPMEWQDKEFTALTVDELQRIYWLRAQVFNAEQQSSYPEPDEQDRHCHHLFAREGEQVVAYARYFATADGVSFGRVVVAKAYRGTGVGKALLQHLLAGIKRHFPGQAITIHAQTPVVGYYQQAGFEVVGQPFMEAQREHVTMVHPGMEG</sequence>
<dbReference type="EMBL" id="AZFK01000077">
    <property type="protein sequence ID" value="KRL88302.1"/>
    <property type="molecule type" value="Genomic_DNA"/>
</dbReference>
<dbReference type="PATRIC" id="fig|1423760.3.peg.252"/>
<comment type="caution">
    <text evidence="2">The sequence shown here is derived from an EMBL/GenBank/DDBJ whole genome shotgun (WGS) entry which is preliminary data.</text>
</comment>